<dbReference type="PANTHER" id="PTHR10057">
    <property type="entry name" value="PERIPHERAL-TYPE BENZODIAZEPINE RECEPTOR"/>
    <property type="match status" value="1"/>
</dbReference>
<organism evidence="7 8">
    <name type="scientific">Candidatus Magasanikbacteria bacterium GW2011_GWA2_37_8</name>
    <dbReference type="NCBI Taxonomy" id="1619036"/>
    <lineage>
        <taxon>Bacteria</taxon>
        <taxon>Candidatus Magasanikiibacteriota</taxon>
    </lineage>
</organism>
<feature type="transmembrane region" description="Helical" evidence="6">
    <location>
        <begin position="112"/>
        <end position="131"/>
    </location>
</feature>
<feature type="transmembrane region" description="Helical" evidence="6">
    <location>
        <begin position="12"/>
        <end position="33"/>
    </location>
</feature>
<dbReference type="PIRSF" id="PIRSF005859">
    <property type="entry name" value="PBR"/>
    <property type="match status" value="1"/>
</dbReference>
<keyword evidence="5 6" id="KW-0472">Membrane</keyword>
<dbReference type="Gene3D" id="1.20.1260.100">
    <property type="entry name" value="TspO/MBR protein"/>
    <property type="match status" value="1"/>
</dbReference>
<gene>
    <name evidence="7" type="ORF">US58_C0025G0009</name>
</gene>
<dbReference type="InterPro" id="IPR004307">
    <property type="entry name" value="TspO_MBR"/>
</dbReference>
<dbReference type="EMBL" id="LBTN01000025">
    <property type="protein sequence ID" value="KKQ39925.1"/>
    <property type="molecule type" value="Genomic_DNA"/>
</dbReference>
<evidence type="ECO:0000256" key="3">
    <source>
        <dbReference type="ARBA" id="ARBA00022692"/>
    </source>
</evidence>
<evidence type="ECO:0000256" key="5">
    <source>
        <dbReference type="ARBA" id="ARBA00023136"/>
    </source>
</evidence>
<proteinExistence type="inferred from homology"/>
<dbReference type="AlphaFoldDB" id="A0A0G0HMZ0"/>
<feature type="transmembrane region" description="Helical" evidence="6">
    <location>
        <begin position="138"/>
        <end position="161"/>
    </location>
</feature>
<evidence type="ECO:0000256" key="6">
    <source>
        <dbReference type="SAM" id="Phobius"/>
    </source>
</evidence>
<evidence type="ECO:0000256" key="1">
    <source>
        <dbReference type="ARBA" id="ARBA00004141"/>
    </source>
</evidence>
<comment type="caution">
    <text evidence="7">The sequence shown here is derived from an EMBL/GenBank/DDBJ whole genome shotgun (WGS) entry which is preliminary data.</text>
</comment>
<keyword evidence="4 6" id="KW-1133">Transmembrane helix</keyword>
<dbReference type="GO" id="GO:0016020">
    <property type="term" value="C:membrane"/>
    <property type="evidence" value="ECO:0007669"/>
    <property type="project" value="UniProtKB-SubCell"/>
</dbReference>
<dbReference type="GO" id="GO:0033013">
    <property type="term" value="P:tetrapyrrole metabolic process"/>
    <property type="evidence" value="ECO:0007669"/>
    <property type="project" value="UniProtKB-ARBA"/>
</dbReference>
<protein>
    <submittedName>
        <fullName evidence="7">TspO and MBR like protein</fullName>
    </submittedName>
</protein>
<dbReference type="CDD" id="cd15904">
    <property type="entry name" value="TSPO_MBR"/>
    <property type="match status" value="1"/>
</dbReference>
<dbReference type="PANTHER" id="PTHR10057:SF0">
    <property type="entry name" value="TRANSLOCATOR PROTEIN"/>
    <property type="match status" value="1"/>
</dbReference>
<sequence length="162" mass="18219">MNNPKLHSVIKIAAALIFAQLAGAIGALFTTPQTGVGTWYSVLNRSSLNPPNWIFGPVWTTLFLLMGYASYLIWQTKKSLIRKWAIVLYIIQLALNTLWSILFFGLHSPGAAVIEIVFLEAAIIACIVLFYKIKPVAAYLMLPYALWVAFASYLNFMIWFLN</sequence>
<dbReference type="Proteomes" id="UP000034333">
    <property type="component" value="Unassembled WGS sequence"/>
</dbReference>
<feature type="transmembrane region" description="Helical" evidence="6">
    <location>
        <begin position="86"/>
        <end position="106"/>
    </location>
</feature>
<dbReference type="FunFam" id="1.20.1260.100:FF:000001">
    <property type="entry name" value="translocator protein 2"/>
    <property type="match status" value="1"/>
</dbReference>
<evidence type="ECO:0000313" key="8">
    <source>
        <dbReference type="Proteomes" id="UP000034333"/>
    </source>
</evidence>
<accession>A0A0G0HMZ0</accession>
<evidence type="ECO:0000256" key="4">
    <source>
        <dbReference type="ARBA" id="ARBA00022989"/>
    </source>
</evidence>
<keyword evidence="3 6" id="KW-0812">Transmembrane</keyword>
<evidence type="ECO:0000313" key="7">
    <source>
        <dbReference type="EMBL" id="KKQ39925.1"/>
    </source>
</evidence>
<comment type="similarity">
    <text evidence="2">Belongs to the TspO/BZRP family.</text>
</comment>
<dbReference type="InterPro" id="IPR038330">
    <property type="entry name" value="TspO/MBR-related_sf"/>
</dbReference>
<dbReference type="STRING" id="1619036.US58_C0025G0009"/>
<comment type="subcellular location">
    <subcellularLocation>
        <location evidence="1">Membrane</location>
        <topology evidence="1">Multi-pass membrane protein</topology>
    </subcellularLocation>
</comment>
<feature type="transmembrane region" description="Helical" evidence="6">
    <location>
        <begin position="53"/>
        <end position="74"/>
    </location>
</feature>
<evidence type="ECO:0000256" key="2">
    <source>
        <dbReference type="ARBA" id="ARBA00007524"/>
    </source>
</evidence>
<name>A0A0G0HMZ0_9BACT</name>
<reference evidence="7 8" key="1">
    <citation type="journal article" date="2015" name="Nature">
        <title>rRNA introns, odd ribosomes, and small enigmatic genomes across a large radiation of phyla.</title>
        <authorList>
            <person name="Brown C.T."/>
            <person name="Hug L.A."/>
            <person name="Thomas B.C."/>
            <person name="Sharon I."/>
            <person name="Castelle C.J."/>
            <person name="Singh A."/>
            <person name="Wilkins M.J."/>
            <person name="Williams K.H."/>
            <person name="Banfield J.F."/>
        </authorList>
    </citation>
    <scope>NUCLEOTIDE SEQUENCE [LARGE SCALE GENOMIC DNA]</scope>
</reference>
<dbReference type="Pfam" id="PF03073">
    <property type="entry name" value="TspO_MBR"/>
    <property type="match status" value="1"/>
</dbReference>